<dbReference type="EMBL" id="JXUW01000012">
    <property type="protein sequence ID" value="KJE76724.1"/>
    <property type="molecule type" value="Genomic_DNA"/>
</dbReference>
<dbReference type="InterPro" id="IPR023631">
    <property type="entry name" value="Amidase_dom"/>
</dbReference>
<sequence>MTELRTVQDFKNLSATPDWGPTLVEELTTRQHNDGLNALLFVATPDQSFGCSGLLAGLPILIKDNIDTHDLPTTAGSYALSLNPPTRDATVVSRLREAGATIIGKTNLSEWANFRGISSVSGWSGRGGITRNPHDSARTAGGSSSGSAAAVAAGYVPVAIGTETDGSILCPAAVNGVVGFKSTPGDIDRTGVIPLSSTQDSVGIFANRVGDARLVAKVVVDSTHEALRPNYVVVESMLANLNPKTITCFEETLTSLTKHGYSITRLPKVSDGSLEPDEEAEQIVLVYEMSVELDRYLKDRNDATSRSLADVTDYNVAHPDQEFTFFGQELLTMGLTHPWEEGSYRKALDSNRERCRKGIEAALAEADADILLAPTMDAAWLIDTINGDPMAIGNWSVAAVAGCPSLTLPIGSLAHMPIGMTMISRPHTDLALLGQAEAIQLALDRL</sequence>
<dbReference type="RefSeq" id="WP_052565970.1">
    <property type="nucleotide sequence ID" value="NZ_JQKF01000010.1"/>
</dbReference>
<evidence type="ECO:0000313" key="2">
    <source>
        <dbReference type="EMBL" id="KJE76724.1"/>
    </source>
</evidence>
<dbReference type="EC" id="3.5.1.86" evidence="2"/>
<dbReference type="InterPro" id="IPR036928">
    <property type="entry name" value="AS_sf"/>
</dbReference>
<dbReference type="GeneID" id="78372697"/>
<keyword evidence="2" id="KW-0378">Hydrolase</keyword>
<dbReference type="SUPFAM" id="SSF75304">
    <property type="entry name" value="Amidase signature (AS) enzymes"/>
    <property type="match status" value="1"/>
</dbReference>
<name>A0A0D8FUW6_9ACTN</name>
<dbReference type="PANTHER" id="PTHR42678:SF34">
    <property type="entry name" value="OS04G0183300 PROTEIN"/>
    <property type="match status" value="1"/>
</dbReference>
<keyword evidence="3" id="KW-1185">Reference proteome</keyword>
<comment type="caution">
    <text evidence="2">The sequence shown here is derived from an EMBL/GenBank/DDBJ whole genome shotgun (WGS) entry which is preliminary data.</text>
</comment>
<accession>A0A0D8FUW6</accession>
<dbReference type="Proteomes" id="UP000032336">
    <property type="component" value="Unassembled WGS sequence"/>
</dbReference>
<dbReference type="PANTHER" id="PTHR42678">
    <property type="entry name" value="AMIDASE"/>
    <property type="match status" value="1"/>
</dbReference>
<organism evidence="2 3">
    <name type="scientific">Ferrimicrobium acidiphilum DSM 19497</name>
    <dbReference type="NCBI Taxonomy" id="1121877"/>
    <lineage>
        <taxon>Bacteria</taxon>
        <taxon>Bacillati</taxon>
        <taxon>Actinomycetota</taxon>
        <taxon>Acidimicrobiia</taxon>
        <taxon>Acidimicrobiales</taxon>
        <taxon>Acidimicrobiaceae</taxon>
        <taxon>Ferrimicrobium</taxon>
    </lineage>
</organism>
<evidence type="ECO:0000259" key="1">
    <source>
        <dbReference type="Pfam" id="PF01425"/>
    </source>
</evidence>
<dbReference type="eggNOG" id="COG0154">
    <property type="taxonomic scope" value="Bacteria"/>
</dbReference>
<gene>
    <name evidence="2" type="primary">mdlY</name>
    <name evidence="2" type="ORF">FEAC_15110</name>
</gene>
<feature type="domain" description="Amidase" evidence="1">
    <location>
        <begin position="52"/>
        <end position="433"/>
    </location>
</feature>
<dbReference type="Pfam" id="PF01425">
    <property type="entry name" value="Amidase"/>
    <property type="match status" value="1"/>
</dbReference>
<proteinExistence type="predicted"/>
<dbReference type="PATRIC" id="fig|1121877.4.peg.1672"/>
<dbReference type="Gene3D" id="3.90.1300.10">
    <property type="entry name" value="Amidase signature (AS) domain"/>
    <property type="match status" value="1"/>
</dbReference>
<dbReference type="STRING" id="1121877.FEAC_15110"/>
<protein>
    <submittedName>
        <fullName evidence="2">Mandelamide hydrolase</fullName>
        <ecNumber evidence="2">3.5.1.86</ecNumber>
    </submittedName>
</protein>
<dbReference type="GO" id="GO:0050537">
    <property type="term" value="F:mandelamide amidase activity"/>
    <property type="evidence" value="ECO:0007669"/>
    <property type="project" value="UniProtKB-EC"/>
</dbReference>
<dbReference type="AlphaFoldDB" id="A0A0D8FUW6"/>
<reference evidence="2 3" key="1">
    <citation type="submission" date="2015-01" db="EMBL/GenBank/DDBJ databases">
        <title>Draft genome of the acidophilic iron oxidizer Ferrimicrobium acidiphilum strain T23.</title>
        <authorList>
            <person name="Poehlein A."/>
            <person name="Eisen S."/>
            <person name="Schloemann M."/>
            <person name="Johnson B.D."/>
            <person name="Daniel R."/>
            <person name="Muehling M."/>
        </authorList>
    </citation>
    <scope>NUCLEOTIDE SEQUENCE [LARGE SCALE GENOMIC DNA]</scope>
    <source>
        <strain evidence="2 3">T23</strain>
    </source>
</reference>
<evidence type="ECO:0000313" key="3">
    <source>
        <dbReference type="Proteomes" id="UP000032336"/>
    </source>
</evidence>